<feature type="compositionally biased region" description="Pro residues" evidence="1">
    <location>
        <begin position="67"/>
        <end position="82"/>
    </location>
</feature>
<dbReference type="AlphaFoldDB" id="A0A4Y9Y281"/>
<dbReference type="Proteomes" id="UP000298390">
    <property type="component" value="Unassembled WGS sequence"/>
</dbReference>
<evidence type="ECO:0000313" key="4">
    <source>
        <dbReference type="Proteomes" id="UP000298390"/>
    </source>
</evidence>
<evidence type="ECO:0000259" key="2">
    <source>
        <dbReference type="PROSITE" id="PS50888"/>
    </source>
</evidence>
<dbReference type="PROSITE" id="PS50888">
    <property type="entry name" value="BHLH"/>
    <property type="match status" value="1"/>
</dbReference>
<feature type="region of interest" description="Disordered" evidence="1">
    <location>
        <begin position="1"/>
        <end position="94"/>
    </location>
</feature>
<feature type="compositionally biased region" description="Polar residues" evidence="1">
    <location>
        <begin position="21"/>
        <end position="40"/>
    </location>
</feature>
<feature type="domain" description="BHLH" evidence="2">
    <location>
        <begin position="228"/>
        <end position="289"/>
    </location>
</feature>
<organism evidence="3 4">
    <name type="scientific">Rhodofomes roseus</name>
    <dbReference type="NCBI Taxonomy" id="34475"/>
    <lineage>
        <taxon>Eukaryota</taxon>
        <taxon>Fungi</taxon>
        <taxon>Dikarya</taxon>
        <taxon>Basidiomycota</taxon>
        <taxon>Agaricomycotina</taxon>
        <taxon>Agaricomycetes</taxon>
        <taxon>Polyporales</taxon>
        <taxon>Rhodofomes</taxon>
    </lineage>
</organism>
<dbReference type="Pfam" id="PF00010">
    <property type="entry name" value="HLH"/>
    <property type="match status" value="1"/>
</dbReference>
<reference evidence="3 4" key="1">
    <citation type="submission" date="2019-01" db="EMBL/GenBank/DDBJ databases">
        <title>Genome sequencing of the rare red list fungi Fomitopsis rosea.</title>
        <authorList>
            <person name="Buettner E."/>
            <person name="Kellner H."/>
        </authorList>
    </citation>
    <scope>NUCLEOTIDE SEQUENCE [LARGE SCALE GENOMIC DNA]</scope>
    <source>
        <strain evidence="3 4">DSM 105464</strain>
    </source>
</reference>
<evidence type="ECO:0000256" key="1">
    <source>
        <dbReference type="SAM" id="MobiDB-lite"/>
    </source>
</evidence>
<proteinExistence type="predicted"/>
<dbReference type="EMBL" id="SEKV01000501">
    <property type="protein sequence ID" value="TFY56475.1"/>
    <property type="molecule type" value="Genomic_DNA"/>
</dbReference>
<protein>
    <recommendedName>
        <fullName evidence="2">BHLH domain-containing protein</fullName>
    </recommendedName>
</protein>
<dbReference type="SUPFAM" id="SSF47459">
    <property type="entry name" value="HLH, helix-loop-helix DNA-binding domain"/>
    <property type="match status" value="1"/>
</dbReference>
<dbReference type="GO" id="GO:0046983">
    <property type="term" value="F:protein dimerization activity"/>
    <property type="evidence" value="ECO:0007669"/>
    <property type="project" value="InterPro"/>
</dbReference>
<feature type="compositionally biased region" description="Low complexity" evidence="1">
    <location>
        <begin position="213"/>
        <end position="222"/>
    </location>
</feature>
<dbReference type="InterPro" id="IPR011598">
    <property type="entry name" value="bHLH_dom"/>
</dbReference>
<feature type="region of interest" description="Disordered" evidence="1">
    <location>
        <begin position="123"/>
        <end position="289"/>
    </location>
</feature>
<dbReference type="STRING" id="34475.A0A4Y9Y281"/>
<name>A0A4Y9Y281_9APHY</name>
<evidence type="ECO:0000313" key="3">
    <source>
        <dbReference type="EMBL" id="TFY56475.1"/>
    </source>
</evidence>
<dbReference type="InterPro" id="IPR036638">
    <property type="entry name" value="HLH_DNA-bd_sf"/>
</dbReference>
<dbReference type="Gene3D" id="4.10.280.10">
    <property type="entry name" value="Helix-loop-helix DNA-binding domain"/>
    <property type="match status" value="1"/>
</dbReference>
<feature type="compositionally biased region" description="Basic residues" evidence="1">
    <location>
        <begin position="1"/>
        <end position="10"/>
    </location>
</feature>
<accession>A0A4Y9Y281</accession>
<feature type="compositionally biased region" description="Basic and acidic residues" evidence="1">
    <location>
        <begin position="234"/>
        <end position="252"/>
    </location>
</feature>
<comment type="caution">
    <text evidence="3">The sequence shown here is derived from an EMBL/GenBank/DDBJ whole genome shotgun (WGS) entry which is preliminary data.</text>
</comment>
<sequence length="289" mass="30312">MPKPSRKRQSSIRAAIRPNAGAQQKRTSMRGSRSANSTPLFNGMARPGMSLDVSDMNDLPGDSPSPIELPPMPPPAHPPQPTSPLEREFTSVNASVMSVPSNAAASNPAMTPVTPASIMNLGRLGINSGFGPPGGAQEQGTSKRKDSTGRTKASSKSSAFAEPARATRSADKAASVPLISPSLKPIRPGQYPRAENPSTGTEILLPAGNGPVAPTSPAPSTTQPIVQFRKSSHKAAEQKRRDSLKTTFDDLRVLLPPIPLPSEDEPILPGAMPPRGPPEGQRGGPESRR</sequence>
<gene>
    <name evidence="3" type="ORF">EVJ58_g7621</name>
</gene>